<dbReference type="GeneID" id="86954304"/>
<sequence>MRTRTTALAAAALTATAVGLAPSAAADTVTTTPLPWSLNLQTASGSGVSHWTTVTREDGYTLSQTLTVGGTLSNTGSGCYSAVVTEAVFGFPSAVHDAGRICGPGTVPVHYEGPAINAYLYLCAVAPGGGCTRMAGPASVYRH</sequence>
<feature type="chain" id="PRO_5045118915" evidence="1">
    <location>
        <begin position="27"/>
        <end position="143"/>
    </location>
</feature>
<proteinExistence type="predicted"/>
<keyword evidence="1" id="KW-0732">Signal</keyword>
<reference evidence="3" key="1">
    <citation type="submission" date="2020-09" db="EMBL/GenBank/DDBJ databases">
        <title>Whole genome shotgun sequence of Streptomyces cinnamonensis NBRC 15873.</title>
        <authorList>
            <person name="Komaki H."/>
            <person name="Tamura T."/>
        </authorList>
    </citation>
    <scope>NUCLEOTIDE SEQUENCE [LARGE SCALE GENOMIC DNA]</scope>
    <source>
        <strain evidence="3">NBRC 15873</strain>
    </source>
</reference>
<dbReference type="Proteomes" id="UP000660554">
    <property type="component" value="Unassembled WGS sequence"/>
</dbReference>
<gene>
    <name evidence="2" type="ORF">Scinn_77540</name>
</gene>
<evidence type="ECO:0000313" key="2">
    <source>
        <dbReference type="EMBL" id="GHI18291.1"/>
    </source>
</evidence>
<organism evidence="2 3">
    <name type="scientific">Streptomyces virginiae</name>
    <name type="common">Streptomyces cinnamonensis</name>
    <dbReference type="NCBI Taxonomy" id="1961"/>
    <lineage>
        <taxon>Bacteria</taxon>
        <taxon>Bacillati</taxon>
        <taxon>Actinomycetota</taxon>
        <taxon>Actinomycetes</taxon>
        <taxon>Kitasatosporales</taxon>
        <taxon>Streptomycetaceae</taxon>
        <taxon>Streptomyces</taxon>
    </lineage>
</organism>
<evidence type="ECO:0000313" key="3">
    <source>
        <dbReference type="Proteomes" id="UP000660554"/>
    </source>
</evidence>
<protein>
    <submittedName>
        <fullName evidence="2">Uncharacterized protein</fullName>
    </submittedName>
</protein>
<feature type="signal peptide" evidence="1">
    <location>
        <begin position="1"/>
        <end position="26"/>
    </location>
</feature>
<accession>A0ABQ3NZU6</accession>
<dbReference type="RefSeq" id="WP_053614289.1">
    <property type="nucleotide sequence ID" value="NZ_BMRU01000022.1"/>
</dbReference>
<keyword evidence="3" id="KW-1185">Reference proteome</keyword>
<comment type="caution">
    <text evidence="2">The sequence shown here is derived from an EMBL/GenBank/DDBJ whole genome shotgun (WGS) entry which is preliminary data.</text>
</comment>
<dbReference type="EMBL" id="BNDV01000018">
    <property type="protein sequence ID" value="GHI18291.1"/>
    <property type="molecule type" value="Genomic_DNA"/>
</dbReference>
<evidence type="ECO:0000256" key="1">
    <source>
        <dbReference type="SAM" id="SignalP"/>
    </source>
</evidence>
<name>A0ABQ3NZU6_STRVG</name>